<dbReference type="InterPro" id="IPR002068">
    <property type="entry name" value="A-crystallin/Hsp20_dom"/>
</dbReference>
<proteinExistence type="inferred from homology"/>
<protein>
    <submittedName>
        <fullName evidence="4">Heat shock protein Hsp20</fullName>
    </submittedName>
</protein>
<comment type="caution">
    <text evidence="4">The sequence shown here is derived from an EMBL/GenBank/DDBJ whole genome shotgun (WGS) entry which is preliminary data.</text>
</comment>
<name>A0A0L6W2U9_9FIRM</name>
<keyword evidence="4" id="KW-0346">Stress response</keyword>
<evidence type="ECO:0000313" key="5">
    <source>
        <dbReference type="Proteomes" id="UP000037175"/>
    </source>
</evidence>
<sequence>MDMEKLMRWRELTQKYQGKDFWSEIFSNPHTQQMLSSFTEMFGNHARPGTFPPVDIYMNEKEILVVVSLPGQAKEEIQLSLAGDRLSITGNIQPIYKNYTQVITERFYGPFQRTVQLPEVVDKNGIEARFDKGLLEIKFPRICREQEEFIHIK</sequence>
<evidence type="ECO:0000256" key="1">
    <source>
        <dbReference type="PROSITE-ProRule" id="PRU00285"/>
    </source>
</evidence>
<evidence type="ECO:0000259" key="3">
    <source>
        <dbReference type="PROSITE" id="PS01031"/>
    </source>
</evidence>
<dbReference type="Proteomes" id="UP000037175">
    <property type="component" value="Unassembled WGS sequence"/>
</dbReference>
<evidence type="ECO:0000313" key="4">
    <source>
        <dbReference type="EMBL" id="KNZ69796.1"/>
    </source>
</evidence>
<dbReference type="AlphaFoldDB" id="A0A0L6W2U9"/>
<accession>A0A0L6W2U9</accession>
<organism evidence="4 5">
    <name type="scientific">Thermincola ferriacetica</name>
    <dbReference type="NCBI Taxonomy" id="281456"/>
    <lineage>
        <taxon>Bacteria</taxon>
        <taxon>Bacillati</taxon>
        <taxon>Bacillota</taxon>
        <taxon>Clostridia</taxon>
        <taxon>Eubacteriales</taxon>
        <taxon>Thermincolaceae</taxon>
        <taxon>Thermincola</taxon>
    </lineage>
</organism>
<dbReference type="Pfam" id="PF00011">
    <property type="entry name" value="HSP20"/>
    <property type="match status" value="1"/>
</dbReference>
<dbReference type="InterPro" id="IPR031107">
    <property type="entry name" value="Small_HSP"/>
</dbReference>
<feature type="domain" description="SHSP" evidence="3">
    <location>
        <begin position="45"/>
        <end position="153"/>
    </location>
</feature>
<keyword evidence="5" id="KW-1185">Reference proteome</keyword>
<dbReference type="Gene3D" id="2.60.40.790">
    <property type="match status" value="1"/>
</dbReference>
<evidence type="ECO:0000256" key="2">
    <source>
        <dbReference type="RuleBase" id="RU003616"/>
    </source>
</evidence>
<comment type="similarity">
    <text evidence="1 2">Belongs to the small heat shock protein (HSP20) family.</text>
</comment>
<gene>
    <name evidence="4" type="ORF">Tfer_1406</name>
</gene>
<dbReference type="PROSITE" id="PS01031">
    <property type="entry name" value="SHSP"/>
    <property type="match status" value="1"/>
</dbReference>
<dbReference type="SUPFAM" id="SSF49764">
    <property type="entry name" value="HSP20-like chaperones"/>
    <property type="match status" value="1"/>
</dbReference>
<dbReference type="EMBL" id="LGTE01000008">
    <property type="protein sequence ID" value="KNZ69796.1"/>
    <property type="molecule type" value="Genomic_DNA"/>
</dbReference>
<dbReference type="InterPro" id="IPR008978">
    <property type="entry name" value="HSP20-like_chaperone"/>
</dbReference>
<reference evidence="5" key="1">
    <citation type="submission" date="2015-07" db="EMBL/GenBank/DDBJ databases">
        <title>Complete Genome of Thermincola ferriacetica strain Z-0001T.</title>
        <authorList>
            <person name="Lusk B."/>
            <person name="Badalamenti J.P."/>
            <person name="Parameswaran P."/>
            <person name="Bond D.R."/>
            <person name="Torres C.I."/>
        </authorList>
    </citation>
    <scope>NUCLEOTIDE SEQUENCE [LARGE SCALE GENOMIC DNA]</scope>
    <source>
        <strain evidence="5">Z-0001</strain>
    </source>
</reference>
<dbReference type="PANTHER" id="PTHR11527">
    <property type="entry name" value="HEAT-SHOCK PROTEIN 20 FAMILY MEMBER"/>
    <property type="match status" value="1"/>
</dbReference>
<dbReference type="CDD" id="cd06464">
    <property type="entry name" value="ACD_sHsps-like"/>
    <property type="match status" value="1"/>
</dbReference>